<protein>
    <recommendedName>
        <fullName evidence="4">Cbb3-type cytochrome c oxidase subunit 3</fullName>
    </recommendedName>
</protein>
<name>A0A0E2BLZ1_9LEPT</name>
<comment type="caution">
    <text evidence="2">The sequence shown here is derived from an EMBL/GenBank/DDBJ whole genome shotgun (WGS) entry which is preliminary data.</text>
</comment>
<organism evidence="2 3">
    <name type="scientific">Leptospira santarosai str. MOR084</name>
    <dbReference type="NCBI Taxonomy" id="1049984"/>
    <lineage>
        <taxon>Bacteria</taxon>
        <taxon>Pseudomonadati</taxon>
        <taxon>Spirochaetota</taxon>
        <taxon>Spirochaetia</taxon>
        <taxon>Leptospirales</taxon>
        <taxon>Leptospiraceae</taxon>
        <taxon>Leptospira</taxon>
    </lineage>
</organism>
<keyword evidence="1" id="KW-0812">Transmembrane</keyword>
<reference evidence="2" key="1">
    <citation type="submission" date="2012-10" db="EMBL/GenBank/DDBJ databases">
        <authorList>
            <person name="Harkins D.M."/>
            <person name="Durkin A.S."/>
            <person name="Brinkac L.M."/>
            <person name="Haft D.H."/>
            <person name="Selengut J.D."/>
            <person name="Sanka R."/>
            <person name="DePew J."/>
            <person name="Purushe J."/>
            <person name="Matthias M.A."/>
            <person name="Vinetz J.M."/>
            <person name="Sutton G.G."/>
            <person name="Nierman W.C."/>
            <person name="Fouts D.E."/>
        </authorList>
    </citation>
    <scope>NUCLEOTIDE SEQUENCE [LARGE SCALE GENOMIC DNA]</scope>
    <source>
        <strain evidence="2">MOR084</strain>
    </source>
</reference>
<gene>
    <name evidence="2" type="ORF">LEP1GSC179_1398</name>
</gene>
<evidence type="ECO:0008006" key="4">
    <source>
        <dbReference type="Google" id="ProtNLM"/>
    </source>
</evidence>
<dbReference type="GeneID" id="29739676"/>
<keyword evidence="3" id="KW-1185">Reference proteome</keyword>
<evidence type="ECO:0000313" key="3">
    <source>
        <dbReference type="Proteomes" id="UP000006329"/>
    </source>
</evidence>
<dbReference type="RefSeq" id="WP_004460299.1">
    <property type="nucleotide sequence ID" value="NZ_AHON02000074.1"/>
</dbReference>
<dbReference type="Proteomes" id="UP000006329">
    <property type="component" value="Unassembled WGS sequence"/>
</dbReference>
<dbReference type="EMBL" id="AHON02000074">
    <property type="protein sequence ID" value="EKO32325.1"/>
    <property type="molecule type" value="Genomic_DNA"/>
</dbReference>
<sequence length="48" mass="5904">MELELIQIYKFLRLPILVTAIVLITSYVYNRKRKTQMEEPKFRMLEED</sequence>
<keyword evidence="1" id="KW-0472">Membrane</keyword>
<keyword evidence="1" id="KW-1133">Transmembrane helix</keyword>
<feature type="transmembrane region" description="Helical" evidence="1">
    <location>
        <begin position="12"/>
        <end position="29"/>
    </location>
</feature>
<evidence type="ECO:0000256" key="1">
    <source>
        <dbReference type="SAM" id="Phobius"/>
    </source>
</evidence>
<dbReference type="AlphaFoldDB" id="A0A0E2BLZ1"/>
<accession>A0A0E2BLZ1</accession>
<proteinExistence type="predicted"/>
<evidence type="ECO:0000313" key="2">
    <source>
        <dbReference type="EMBL" id="EKO32325.1"/>
    </source>
</evidence>